<dbReference type="PROSITE" id="PS51257">
    <property type="entry name" value="PROKAR_LIPOPROTEIN"/>
    <property type="match status" value="1"/>
</dbReference>
<evidence type="ECO:0000313" key="1">
    <source>
        <dbReference type="EMBL" id="CBW76643.1"/>
    </source>
</evidence>
<dbReference type="EMBL" id="FR687360">
    <property type="protein sequence ID" value="CBW76643.1"/>
    <property type="molecule type" value="Genomic_DNA"/>
</dbReference>
<dbReference type="KEGG" id="brh:RBRH_00565"/>
<name>E5AU69_MYCRK</name>
<dbReference type="AlphaFoldDB" id="E5AU69"/>
<reference evidence="1 2" key="1">
    <citation type="journal article" date="2011" name="J. Bacteriol.">
        <title>Complete genome sequence of Burkholderia rhizoxinica, an endosymbiont of Rhizopus microsporus.</title>
        <authorList>
            <person name="Lackner G."/>
            <person name="Moebius N."/>
            <person name="Partida-Martinez L."/>
            <person name="Hertweck C."/>
        </authorList>
    </citation>
    <scope>NUCLEOTIDE SEQUENCE [LARGE SCALE GENOMIC DNA]</scope>
    <source>
        <strain evidence="2">DSM 19002 / CIP 109453 / HKI 454</strain>
        <plasmid evidence="1 2">pBRH01</plasmid>
    </source>
</reference>
<accession>E5AU69</accession>
<dbReference type="HOGENOM" id="CLU_2804267_0_0_4"/>
<keyword evidence="1" id="KW-0614">Plasmid</keyword>
<evidence type="ECO:0000313" key="2">
    <source>
        <dbReference type="Proteomes" id="UP000007437"/>
    </source>
</evidence>
<sequence>MPRRYGHSTRCLSPTALSFVGCKNGILKLPRLIKPDNGSEFLSKVLDKWTNENGVKDRLLSPRQANR</sequence>
<organism evidence="1 2">
    <name type="scientific">Mycetohabitans rhizoxinica (strain DSM 19002 / CIP 109453 / HKI 454)</name>
    <name type="common">Paraburkholderia rhizoxinica</name>
    <dbReference type="NCBI Taxonomy" id="882378"/>
    <lineage>
        <taxon>Bacteria</taxon>
        <taxon>Pseudomonadati</taxon>
        <taxon>Pseudomonadota</taxon>
        <taxon>Betaproteobacteria</taxon>
        <taxon>Burkholderiales</taxon>
        <taxon>Burkholderiaceae</taxon>
        <taxon>Mycetohabitans</taxon>
    </lineage>
</organism>
<dbReference type="Proteomes" id="UP000007437">
    <property type="component" value="Plasmid pBRH01"/>
</dbReference>
<gene>
    <name evidence="1" type="ordered locus">RBRH_00565</name>
</gene>
<protein>
    <submittedName>
        <fullName evidence="1">Transposase</fullName>
    </submittedName>
</protein>
<proteinExistence type="predicted"/>
<geneLocation type="plasmid" evidence="1 2">
    <name>pBRH01</name>
</geneLocation>